<dbReference type="InParanoid" id="A0A2R6Q4Y8"/>
<gene>
    <name evidence="5" type="ORF">CEY00_Acc23296</name>
</gene>
<reference evidence="6" key="2">
    <citation type="journal article" date="2018" name="BMC Genomics">
        <title>A manually annotated Actinidia chinensis var. chinensis (kiwifruit) genome highlights the challenges associated with draft genomes and gene prediction in plants.</title>
        <authorList>
            <person name="Pilkington S.M."/>
            <person name="Crowhurst R."/>
            <person name="Hilario E."/>
            <person name="Nardozza S."/>
            <person name="Fraser L."/>
            <person name="Peng Y."/>
            <person name="Gunaseelan K."/>
            <person name="Simpson R."/>
            <person name="Tahir J."/>
            <person name="Deroles S.C."/>
            <person name="Templeton K."/>
            <person name="Luo Z."/>
            <person name="Davy M."/>
            <person name="Cheng C."/>
            <person name="McNeilage M."/>
            <person name="Scaglione D."/>
            <person name="Liu Y."/>
            <person name="Zhang Q."/>
            <person name="Datson P."/>
            <person name="De Silva N."/>
            <person name="Gardiner S.E."/>
            <person name="Bassett H."/>
            <person name="Chagne D."/>
            <person name="McCallum J."/>
            <person name="Dzierzon H."/>
            <person name="Deng C."/>
            <person name="Wang Y.Y."/>
            <person name="Barron L."/>
            <person name="Manako K."/>
            <person name="Bowen J."/>
            <person name="Foster T.M."/>
            <person name="Erridge Z.A."/>
            <person name="Tiffin H."/>
            <person name="Waite C.N."/>
            <person name="Davies K.M."/>
            <person name="Grierson E.P."/>
            <person name="Laing W.A."/>
            <person name="Kirk R."/>
            <person name="Chen X."/>
            <person name="Wood M."/>
            <person name="Montefiori M."/>
            <person name="Brummell D.A."/>
            <person name="Schwinn K.E."/>
            <person name="Catanach A."/>
            <person name="Fullerton C."/>
            <person name="Li D."/>
            <person name="Meiyalaghan S."/>
            <person name="Nieuwenhuizen N."/>
            <person name="Read N."/>
            <person name="Prakash R."/>
            <person name="Hunter D."/>
            <person name="Zhang H."/>
            <person name="McKenzie M."/>
            <person name="Knabel M."/>
            <person name="Harris A."/>
            <person name="Allan A.C."/>
            <person name="Gleave A."/>
            <person name="Chen A."/>
            <person name="Janssen B.J."/>
            <person name="Plunkett B."/>
            <person name="Ampomah-Dwamena C."/>
            <person name="Voogd C."/>
            <person name="Leif D."/>
            <person name="Lafferty D."/>
            <person name="Souleyre E.J.F."/>
            <person name="Varkonyi-Gasic E."/>
            <person name="Gambi F."/>
            <person name="Hanley J."/>
            <person name="Yao J.L."/>
            <person name="Cheung J."/>
            <person name="David K.M."/>
            <person name="Warren B."/>
            <person name="Marsh K."/>
            <person name="Snowden K.C."/>
            <person name="Lin-Wang K."/>
            <person name="Brian L."/>
            <person name="Martinez-Sanchez M."/>
            <person name="Wang M."/>
            <person name="Ileperuma N."/>
            <person name="Macnee N."/>
            <person name="Campin R."/>
            <person name="McAtee P."/>
            <person name="Drummond R.S.M."/>
            <person name="Espley R.V."/>
            <person name="Ireland H.S."/>
            <person name="Wu R."/>
            <person name="Atkinson R.G."/>
            <person name="Karunairetnam S."/>
            <person name="Bulley S."/>
            <person name="Chunkath S."/>
            <person name="Hanley Z."/>
            <person name="Storey R."/>
            <person name="Thrimawithana A.H."/>
            <person name="Thomson S."/>
            <person name="David C."/>
            <person name="Testolin R."/>
            <person name="Huang H."/>
            <person name="Hellens R.P."/>
            <person name="Schaffer R.J."/>
        </authorList>
    </citation>
    <scope>NUCLEOTIDE SEQUENCE [LARGE SCALE GENOMIC DNA]</scope>
    <source>
        <strain evidence="6">cv. Red5</strain>
    </source>
</reference>
<accession>A0A2R6Q4Y8</accession>
<evidence type="ECO:0000256" key="2">
    <source>
        <dbReference type="ARBA" id="ARBA00023180"/>
    </source>
</evidence>
<dbReference type="CDD" id="cd07535">
    <property type="entry name" value="HAD_VSP"/>
    <property type="match status" value="1"/>
</dbReference>
<keyword evidence="1 4" id="KW-0732">Signal</keyword>
<reference evidence="5 6" key="1">
    <citation type="submission" date="2017-07" db="EMBL/GenBank/DDBJ databases">
        <title>An improved, manually edited Actinidia chinensis var. chinensis (kiwifruit) genome highlights the challenges associated with draft genomes and gene prediction in plants.</title>
        <authorList>
            <person name="Pilkington S."/>
            <person name="Crowhurst R."/>
            <person name="Hilario E."/>
            <person name="Nardozza S."/>
            <person name="Fraser L."/>
            <person name="Peng Y."/>
            <person name="Gunaseelan K."/>
            <person name="Simpson R."/>
            <person name="Tahir J."/>
            <person name="Deroles S."/>
            <person name="Templeton K."/>
            <person name="Luo Z."/>
            <person name="Davy M."/>
            <person name="Cheng C."/>
            <person name="Mcneilage M."/>
            <person name="Scaglione D."/>
            <person name="Liu Y."/>
            <person name="Zhang Q."/>
            <person name="Datson P."/>
            <person name="De Silva N."/>
            <person name="Gardiner S."/>
            <person name="Bassett H."/>
            <person name="Chagne D."/>
            <person name="Mccallum J."/>
            <person name="Dzierzon H."/>
            <person name="Deng C."/>
            <person name="Wang Y.-Y."/>
            <person name="Barron N."/>
            <person name="Manako K."/>
            <person name="Bowen J."/>
            <person name="Foster T."/>
            <person name="Erridge Z."/>
            <person name="Tiffin H."/>
            <person name="Waite C."/>
            <person name="Davies K."/>
            <person name="Grierson E."/>
            <person name="Laing W."/>
            <person name="Kirk R."/>
            <person name="Chen X."/>
            <person name="Wood M."/>
            <person name="Montefiori M."/>
            <person name="Brummell D."/>
            <person name="Schwinn K."/>
            <person name="Catanach A."/>
            <person name="Fullerton C."/>
            <person name="Li D."/>
            <person name="Meiyalaghan S."/>
            <person name="Nieuwenhuizen N."/>
            <person name="Read N."/>
            <person name="Prakash R."/>
            <person name="Hunter D."/>
            <person name="Zhang H."/>
            <person name="Mckenzie M."/>
            <person name="Knabel M."/>
            <person name="Harris A."/>
            <person name="Allan A."/>
            <person name="Chen A."/>
            <person name="Janssen B."/>
            <person name="Plunkett B."/>
            <person name="Dwamena C."/>
            <person name="Voogd C."/>
            <person name="Leif D."/>
            <person name="Lafferty D."/>
            <person name="Souleyre E."/>
            <person name="Varkonyi-Gasic E."/>
            <person name="Gambi F."/>
            <person name="Hanley J."/>
            <person name="Yao J.-L."/>
            <person name="Cheung J."/>
            <person name="David K."/>
            <person name="Warren B."/>
            <person name="Marsh K."/>
            <person name="Snowden K."/>
            <person name="Lin-Wang K."/>
            <person name="Brian L."/>
            <person name="Martinez-Sanchez M."/>
            <person name="Wang M."/>
            <person name="Ileperuma N."/>
            <person name="Macnee N."/>
            <person name="Campin R."/>
            <person name="Mcatee P."/>
            <person name="Drummond R."/>
            <person name="Espley R."/>
            <person name="Ireland H."/>
            <person name="Wu R."/>
            <person name="Atkinson R."/>
            <person name="Karunairetnam S."/>
            <person name="Bulley S."/>
            <person name="Chunkath S."/>
            <person name="Hanley Z."/>
            <person name="Storey R."/>
            <person name="Thrimawithana A."/>
            <person name="Thomson S."/>
            <person name="David C."/>
            <person name="Testolin R."/>
        </authorList>
    </citation>
    <scope>NUCLEOTIDE SEQUENCE [LARGE SCALE GENOMIC DNA]</scope>
    <source>
        <strain evidence="6">cv. Red5</strain>
        <tissue evidence="5">Young leaf</tissue>
    </source>
</reference>
<dbReference type="STRING" id="1590841.A0A2R6Q4Y8"/>
<dbReference type="PANTHER" id="PTHR31284">
    <property type="entry name" value="ACID PHOSPHATASE-LIKE PROTEIN"/>
    <property type="match status" value="1"/>
</dbReference>
<dbReference type="AlphaFoldDB" id="A0A2R6Q4Y8"/>
<dbReference type="EMBL" id="NKQK01000020">
    <property type="protein sequence ID" value="PSS01939.1"/>
    <property type="molecule type" value="Genomic_DNA"/>
</dbReference>
<dbReference type="OrthoDB" id="59415at2759"/>
<evidence type="ECO:0000256" key="1">
    <source>
        <dbReference type="ARBA" id="ARBA00022729"/>
    </source>
</evidence>
<dbReference type="Pfam" id="PF03767">
    <property type="entry name" value="Acid_phosphat_B"/>
    <property type="match status" value="1"/>
</dbReference>
<dbReference type="InterPro" id="IPR023214">
    <property type="entry name" value="HAD_sf"/>
</dbReference>
<dbReference type="PIRSF" id="PIRSF002674">
    <property type="entry name" value="VSP"/>
    <property type="match status" value="1"/>
</dbReference>
<dbReference type="FunCoup" id="A0A2R6Q4Y8">
    <property type="interactions" value="462"/>
</dbReference>
<dbReference type="InterPro" id="IPR014403">
    <property type="entry name" value="APS1/VSP"/>
</dbReference>
<dbReference type="SUPFAM" id="SSF56784">
    <property type="entry name" value="HAD-like"/>
    <property type="match status" value="1"/>
</dbReference>
<dbReference type="InterPro" id="IPR005519">
    <property type="entry name" value="Acid_phosphat_B-like"/>
</dbReference>
<evidence type="ECO:0000256" key="3">
    <source>
        <dbReference type="PIRNR" id="PIRNR002674"/>
    </source>
</evidence>
<keyword evidence="6" id="KW-1185">Reference proteome</keyword>
<dbReference type="PANTHER" id="PTHR31284:SF10">
    <property type="entry name" value="ACID PHOSPHATASE-LIKE PROTEIN"/>
    <property type="match status" value="1"/>
</dbReference>
<comment type="similarity">
    <text evidence="3">Belongs to the APS1/VSP family.</text>
</comment>
<feature type="chain" id="PRO_5015310019" evidence="4">
    <location>
        <begin position="22"/>
        <end position="266"/>
    </location>
</feature>
<dbReference type="GO" id="GO:0003993">
    <property type="term" value="F:acid phosphatase activity"/>
    <property type="evidence" value="ECO:0007669"/>
    <property type="project" value="InterPro"/>
</dbReference>
<evidence type="ECO:0000313" key="5">
    <source>
        <dbReference type="EMBL" id="PSS01939.1"/>
    </source>
</evidence>
<dbReference type="Proteomes" id="UP000241394">
    <property type="component" value="Chromosome LG20"/>
</dbReference>
<sequence length="266" mass="29868">METGRYIAVLVILSLVPKSLSKSIIQISSENHRSAASDPISDGRRSRNAEDLYCDSWRFSVEINDAGTWRQIPARCQEYVKEYMTGDRFWSDSDVAAGCALAFANTVEVTGNGKDAWIFDIDETLLSNVPYYAAHGFGSETFDENSFDEWVDTAEAPALPASLKLYKEVQQMGFTIFLLTGRDESQRNATVKNLLFAGYRNWERLILRGPSDLGKPAIVYKSEKRKELEDEGYTIHGSSGDQWSDLSGFSTASRSFKLPNPMYYIA</sequence>
<evidence type="ECO:0000313" key="6">
    <source>
        <dbReference type="Proteomes" id="UP000241394"/>
    </source>
</evidence>
<proteinExistence type="inferred from homology"/>
<organism evidence="5 6">
    <name type="scientific">Actinidia chinensis var. chinensis</name>
    <name type="common">Chinese soft-hair kiwi</name>
    <dbReference type="NCBI Taxonomy" id="1590841"/>
    <lineage>
        <taxon>Eukaryota</taxon>
        <taxon>Viridiplantae</taxon>
        <taxon>Streptophyta</taxon>
        <taxon>Embryophyta</taxon>
        <taxon>Tracheophyta</taxon>
        <taxon>Spermatophyta</taxon>
        <taxon>Magnoliopsida</taxon>
        <taxon>eudicotyledons</taxon>
        <taxon>Gunneridae</taxon>
        <taxon>Pentapetalae</taxon>
        <taxon>asterids</taxon>
        <taxon>Ericales</taxon>
        <taxon>Actinidiaceae</taxon>
        <taxon>Actinidia</taxon>
    </lineage>
</organism>
<name>A0A2R6Q4Y8_ACTCC</name>
<evidence type="ECO:0000256" key="4">
    <source>
        <dbReference type="SAM" id="SignalP"/>
    </source>
</evidence>
<dbReference type="Gramene" id="PSS01939">
    <property type="protein sequence ID" value="PSS01939"/>
    <property type="gene ID" value="CEY00_Acc23296"/>
</dbReference>
<protein>
    <submittedName>
        <fullName evidence="5">Acid phosphatase</fullName>
    </submittedName>
</protein>
<feature type="signal peptide" evidence="4">
    <location>
        <begin position="1"/>
        <end position="21"/>
    </location>
</feature>
<dbReference type="InterPro" id="IPR010028">
    <property type="entry name" value="Acid_phosphatase_pln"/>
</dbReference>
<dbReference type="Gene3D" id="3.40.50.1000">
    <property type="entry name" value="HAD superfamily/HAD-like"/>
    <property type="match status" value="1"/>
</dbReference>
<dbReference type="OMA" id="EYEMSAV"/>
<comment type="caution">
    <text evidence="5">The sequence shown here is derived from an EMBL/GenBank/DDBJ whole genome shotgun (WGS) entry which is preliminary data.</text>
</comment>
<dbReference type="InterPro" id="IPR036412">
    <property type="entry name" value="HAD-like_sf"/>
</dbReference>
<keyword evidence="2" id="KW-0325">Glycoprotein</keyword>
<dbReference type="NCBIfam" id="TIGR01675">
    <property type="entry name" value="plant-AP"/>
    <property type="match status" value="1"/>
</dbReference>